<feature type="domain" description="HD-GYP" evidence="1">
    <location>
        <begin position="105"/>
        <end position="300"/>
    </location>
</feature>
<dbReference type="GO" id="GO:0016787">
    <property type="term" value="F:hydrolase activity"/>
    <property type="evidence" value="ECO:0007669"/>
    <property type="project" value="UniProtKB-KW"/>
</dbReference>
<dbReference type="PATRIC" id="fig|85874.4.peg.1787"/>
<dbReference type="PANTHER" id="PTHR43155:SF2">
    <property type="entry name" value="CYCLIC DI-GMP PHOSPHODIESTERASE PA4108"/>
    <property type="match status" value="1"/>
</dbReference>
<dbReference type="SMART" id="SM00471">
    <property type="entry name" value="HDc"/>
    <property type="match status" value="1"/>
</dbReference>
<organism evidence="2 3">
    <name type="scientific">Thermacetogenium phaeum</name>
    <dbReference type="NCBI Taxonomy" id="85874"/>
    <lineage>
        <taxon>Bacteria</taxon>
        <taxon>Bacillati</taxon>
        <taxon>Bacillota</taxon>
        <taxon>Clostridia</taxon>
        <taxon>Thermoanaerobacterales</taxon>
        <taxon>Thermoanaerobacteraceae</taxon>
        <taxon>Thermacetogenium</taxon>
    </lineage>
</organism>
<name>A0A124FKB2_9THEO</name>
<dbReference type="NCBIfam" id="TIGR00277">
    <property type="entry name" value="HDIG"/>
    <property type="match status" value="1"/>
</dbReference>
<evidence type="ECO:0000259" key="1">
    <source>
        <dbReference type="PROSITE" id="PS51832"/>
    </source>
</evidence>
<dbReference type="EMBL" id="LGFO01000059">
    <property type="protein sequence ID" value="KUK36669.1"/>
    <property type="molecule type" value="Genomic_DNA"/>
</dbReference>
<dbReference type="CDD" id="cd00077">
    <property type="entry name" value="HDc"/>
    <property type="match status" value="1"/>
</dbReference>
<evidence type="ECO:0000313" key="3">
    <source>
        <dbReference type="Proteomes" id="UP000053326"/>
    </source>
</evidence>
<protein>
    <submittedName>
        <fullName evidence="2">Putative metal dependent phosphohydrolase domain-containing protein</fullName>
    </submittedName>
</protein>
<accession>A0A124FKB2</accession>
<dbReference type="Proteomes" id="UP000053326">
    <property type="component" value="Unassembled WGS sequence"/>
</dbReference>
<dbReference type="Pfam" id="PF13487">
    <property type="entry name" value="HD_5"/>
    <property type="match status" value="1"/>
</dbReference>
<keyword evidence="2" id="KW-0378">Hydrolase</keyword>
<gene>
    <name evidence="2" type="ORF">XD66_0628</name>
</gene>
<dbReference type="InterPro" id="IPR037522">
    <property type="entry name" value="HD_GYP_dom"/>
</dbReference>
<dbReference type="InterPro" id="IPR006675">
    <property type="entry name" value="HDIG_dom"/>
</dbReference>
<dbReference type="PROSITE" id="PS51832">
    <property type="entry name" value="HD_GYP"/>
    <property type="match status" value="1"/>
</dbReference>
<dbReference type="PANTHER" id="PTHR43155">
    <property type="entry name" value="CYCLIC DI-GMP PHOSPHODIESTERASE PA4108-RELATED"/>
    <property type="match status" value="1"/>
</dbReference>
<dbReference type="Gene3D" id="1.10.3210.10">
    <property type="entry name" value="Hypothetical protein af1432"/>
    <property type="match status" value="1"/>
</dbReference>
<reference evidence="3" key="1">
    <citation type="journal article" date="2015" name="MBio">
        <title>Genome-Resolved Metagenomic Analysis Reveals Roles for Candidate Phyla and Other Microbial Community Members in Biogeochemical Transformations in Oil Reservoirs.</title>
        <authorList>
            <person name="Hu P."/>
            <person name="Tom L."/>
            <person name="Singh A."/>
            <person name="Thomas B.C."/>
            <person name="Baker B.J."/>
            <person name="Piceno Y.M."/>
            <person name="Andersen G.L."/>
            <person name="Banfield J.F."/>
        </authorList>
    </citation>
    <scope>NUCLEOTIDE SEQUENCE [LARGE SCALE GENOMIC DNA]</scope>
</reference>
<dbReference type="AlphaFoldDB" id="A0A124FKB2"/>
<dbReference type="SUPFAM" id="SSF109604">
    <property type="entry name" value="HD-domain/PDEase-like"/>
    <property type="match status" value="1"/>
</dbReference>
<comment type="caution">
    <text evidence="2">The sequence shown here is derived from an EMBL/GenBank/DDBJ whole genome shotgun (WGS) entry which is preliminary data.</text>
</comment>
<proteinExistence type="predicted"/>
<sequence>MRKVAVQNLRPGMFLEKPVYAKGGRILLDRGIKLTESYIRRLGEFGIPFVYVWDERIAEIEINDSVNDETRLRAAEIVHQSMEKIRLGKGLNTQEIKNMVEDIIMQILENSETLLHLSEIRIAGDQLFHHSVNVAIYAILTGITVGYGKKELLELGTGALLHDIGKSRLPARILNATEPSYLSEYEEFRQHTTYGFEILRRENTLSLLSAHVAYQHHECYDGTGYPRRLKGEEIHEYARIAAIANTYDILVTGLYGKRLAPYQTIEYIIAQAGRAFDPKLAQIFSTNIAVYPLGSLVRLNTGQKGFVIHIPKNYPTRPVVRLIADADGKKYTGNYPEIDLLKELTVFIEEVLEEEI</sequence>
<dbReference type="InterPro" id="IPR003607">
    <property type="entry name" value="HD/PDEase_dom"/>
</dbReference>
<evidence type="ECO:0000313" key="2">
    <source>
        <dbReference type="EMBL" id="KUK36669.1"/>
    </source>
</evidence>